<gene>
    <name evidence="3" type="ORF">NDU88_002446</name>
</gene>
<comment type="caution">
    <text evidence="3">The sequence shown here is derived from an EMBL/GenBank/DDBJ whole genome shotgun (WGS) entry which is preliminary data.</text>
</comment>
<reference evidence="3" key="1">
    <citation type="journal article" date="2022" name="bioRxiv">
        <title>Sequencing and chromosome-scale assembly of the giantPleurodeles waltlgenome.</title>
        <authorList>
            <person name="Brown T."/>
            <person name="Elewa A."/>
            <person name="Iarovenko S."/>
            <person name="Subramanian E."/>
            <person name="Araus A.J."/>
            <person name="Petzold A."/>
            <person name="Susuki M."/>
            <person name="Suzuki K.-i.T."/>
            <person name="Hayashi T."/>
            <person name="Toyoda A."/>
            <person name="Oliveira C."/>
            <person name="Osipova E."/>
            <person name="Leigh N.D."/>
            <person name="Simon A."/>
            <person name="Yun M.H."/>
        </authorList>
    </citation>
    <scope>NUCLEOTIDE SEQUENCE</scope>
    <source>
        <strain evidence="3">20211129_DDA</strain>
        <tissue evidence="3">Liver</tissue>
    </source>
</reference>
<keyword evidence="4" id="KW-1185">Reference proteome</keyword>
<protein>
    <submittedName>
        <fullName evidence="3">Uncharacterized protein</fullName>
    </submittedName>
</protein>
<evidence type="ECO:0000256" key="2">
    <source>
        <dbReference type="SAM" id="Phobius"/>
    </source>
</evidence>
<dbReference type="Proteomes" id="UP001066276">
    <property type="component" value="Chromosome 1_1"/>
</dbReference>
<name>A0AAV7WLG8_PLEWA</name>
<evidence type="ECO:0000313" key="4">
    <source>
        <dbReference type="Proteomes" id="UP001066276"/>
    </source>
</evidence>
<keyword evidence="2" id="KW-0812">Transmembrane</keyword>
<dbReference type="AlphaFoldDB" id="A0AAV7WLG8"/>
<feature type="region of interest" description="Disordered" evidence="1">
    <location>
        <begin position="125"/>
        <end position="152"/>
    </location>
</feature>
<organism evidence="3 4">
    <name type="scientific">Pleurodeles waltl</name>
    <name type="common">Iberian ribbed newt</name>
    <dbReference type="NCBI Taxonomy" id="8319"/>
    <lineage>
        <taxon>Eukaryota</taxon>
        <taxon>Metazoa</taxon>
        <taxon>Chordata</taxon>
        <taxon>Craniata</taxon>
        <taxon>Vertebrata</taxon>
        <taxon>Euteleostomi</taxon>
        <taxon>Amphibia</taxon>
        <taxon>Batrachia</taxon>
        <taxon>Caudata</taxon>
        <taxon>Salamandroidea</taxon>
        <taxon>Salamandridae</taxon>
        <taxon>Pleurodelinae</taxon>
        <taxon>Pleurodeles</taxon>
    </lineage>
</organism>
<keyword evidence="2" id="KW-0472">Membrane</keyword>
<evidence type="ECO:0000256" key="1">
    <source>
        <dbReference type="SAM" id="MobiDB-lite"/>
    </source>
</evidence>
<keyword evidence="2" id="KW-1133">Transmembrane helix</keyword>
<feature type="transmembrane region" description="Helical" evidence="2">
    <location>
        <begin position="87"/>
        <end position="104"/>
    </location>
</feature>
<evidence type="ECO:0000313" key="3">
    <source>
        <dbReference type="EMBL" id="KAJ1214835.1"/>
    </source>
</evidence>
<proteinExistence type="predicted"/>
<sequence length="165" mass="17447">MVLSTVNYAVSIGPTLVPGGSRVPAVSGGGGADPAAECATFPPAVLVAFCWPGWADAAAGPCAGPCCCWLETGAWLLLAAPLFPGWFLFRLLLLPLVGGLFAWLRGCCLACVVLEPRVVQGEAYPERREEEGSGDARRQQMQMDTSKRTQVSNSINLLDKPVIDN</sequence>
<feature type="compositionally biased region" description="Basic and acidic residues" evidence="1">
    <location>
        <begin position="125"/>
        <end position="138"/>
    </location>
</feature>
<accession>A0AAV7WLG8</accession>
<feature type="compositionally biased region" description="Polar residues" evidence="1">
    <location>
        <begin position="139"/>
        <end position="152"/>
    </location>
</feature>
<dbReference type="EMBL" id="JANPWB010000001">
    <property type="protein sequence ID" value="KAJ1214835.1"/>
    <property type="molecule type" value="Genomic_DNA"/>
</dbReference>